<dbReference type="InterPro" id="IPR015797">
    <property type="entry name" value="NUDIX_hydrolase-like_dom_sf"/>
</dbReference>
<protein>
    <submittedName>
        <fullName evidence="2">Uncharacterized protein</fullName>
    </submittedName>
</protein>
<dbReference type="Proteomes" id="UP000322234">
    <property type="component" value="Unassembled WGS sequence"/>
</dbReference>
<reference evidence="2" key="1">
    <citation type="submission" date="2019-10" db="EMBL/GenBank/DDBJ databases">
        <title>The sequence and de novo assembly of the wild yak genome.</title>
        <authorList>
            <person name="Liu Y."/>
        </authorList>
    </citation>
    <scope>NUCLEOTIDE SEQUENCE [LARGE SCALE GENOMIC DNA]</scope>
    <source>
        <strain evidence="2">WY2019</strain>
    </source>
</reference>
<evidence type="ECO:0000313" key="3">
    <source>
        <dbReference type="Proteomes" id="UP000322234"/>
    </source>
</evidence>
<evidence type="ECO:0000313" key="2">
    <source>
        <dbReference type="EMBL" id="MXQ80516.1"/>
    </source>
</evidence>
<comment type="caution">
    <text evidence="2">The sequence shown here is derived from an EMBL/GenBank/DDBJ whole genome shotgun (WGS) entry which is preliminary data.</text>
</comment>
<proteinExistence type="predicted"/>
<accession>A0A6B0QW33</accession>
<dbReference type="SUPFAM" id="SSF55811">
    <property type="entry name" value="Nudix"/>
    <property type="match status" value="1"/>
</dbReference>
<evidence type="ECO:0000256" key="1">
    <source>
        <dbReference type="SAM" id="MobiDB-lite"/>
    </source>
</evidence>
<feature type="region of interest" description="Disordered" evidence="1">
    <location>
        <begin position="1"/>
        <end position="28"/>
    </location>
</feature>
<organism evidence="2 3">
    <name type="scientific">Bos mutus</name>
    <name type="common">wild yak</name>
    <dbReference type="NCBI Taxonomy" id="72004"/>
    <lineage>
        <taxon>Eukaryota</taxon>
        <taxon>Metazoa</taxon>
        <taxon>Chordata</taxon>
        <taxon>Craniata</taxon>
        <taxon>Vertebrata</taxon>
        <taxon>Euteleostomi</taxon>
        <taxon>Mammalia</taxon>
        <taxon>Eutheria</taxon>
        <taxon>Laurasiatheria</taxon>
        <taxon>Artiodactyla</taxon>
        <taxon>Ruminantia</taxon>
        <taxon>Pecora</taxon>
        <taxon>Bovidae</taxon>
        <taxon>Bovinae</taxon>
        <taxon>Bos</taxon>
    </lineage>
</organism>
<dbReference type="AlphaFoldDB" id="A0A6B0QW33"/>
<dbReference type="EMBL" id="VBQZ03000005">
    <property type="protein sequence ID" value="MXQ80516.1"/>
    <property type="molecule type" value="Genomic_DNA"/>
</dbReference>
<sequence length="88" mass="9915">MSVSNSAGEKPHKKARTSPYPGSQVERSQVSNEKVSWLAEWPEYKLVKYTSVSQIAEYHIQSLCVPSKVVSYADVVCLPTYTYKPLSF</sequence>
<gene>
    <name evidence="2" type="ORF">E5288_WYG009237</name>
</gene>
<name>A0A6B0QW33_9CETA</name>
<keyword evidence="3" id="KW-1185">Reference proteome</keyword>